<accession>A0A0P1AHX8</accession>
<dbReference type="EMBL" id="CCYD01000482">
    <property type="protein sequence ID" value="CEG40432.1"/>
    <property type="molecule type" value="Genomic_DNA"/>
</dbReference>
<dbReference type="GeneID" id="36405686"/>
<evidence type="ECO:0000313" key="1">
    <source>
        <dbReference type="EMBL" id="CEG40432.1"/>
    </source>
</evidence>
<reference evidence="2" key="1">
    <citation type="submission" date="2014-09" db="EMBL/GenBank/DDBJ databases">
        <authorList>
            <person name="Sharma Rahul"/>
            <person name="Thines Marco"/>
        </authorList>
    </citation>
    <scope>NUCLEOTIDE SEQUENCE [LARGE SCALE GENOMIC DNA]</scope>
</reference>
<dbReference type="AlphaFoldDB" id="A0A0P1AHX8"/>
<dbReference type="Proteomes" id="UP000054928">
    <property type="component" value="Unassembled WGS sequence"/>
</dbReference>
<dbReference type="RefSeq" id="XP_024576801.1">
    <property type="nucleotide sequence ID" value="XM_024726089.1"/>
</dbReference>
<organism evidence="1 2">
    <name type="scientific">Plasmopara halstedii</name>
    <name type="common">Downy mildew of sunflower</name>
    <dbReference type="NCBI Taxonomy" id="4781"/>
    <lineage>
        <taxon>Eukaryota</taxon>
        <taxon>Sar</taxon>
        <taxon>Stramenopiles</taxon>
        <taxon>Oomycota</taxon>
        <taxon>Peronosporomycetes</taxon>
        <taxon>Peronosporales</taxon>
        <taxon>Peronosporaceae</taxon>
        <taxon>Plasmopara</taxon>
    </lineage>
</organism>
<keyword evidence="2" id="KW-1185">Reference proteome</keyword>
<proteinExistence type="predicted"/>
<evidence type="ECO:0000313" key="2">
    <source>
        <dbReference type="Proteomes" id="UP000054928"/>
    </source>
</evidence>
<protein>
    <submittedName>
        <fullName evidence="1">Uncharacterized protein</fullName>
    </submittedName>
</protein>
<name>A0A0P1AHX8_PLAHL</name>
<sequence length="58" mass="6767">MLTKAGMLTVCRRIKTLLECVREINMSHLLHSVRIEALVEFEKYYFWNACKETGDAGF</sequence>